<gene>
    <name evidence="2" type="ORF">H1D33_06985</name>
</gene>
<sequence>MMHFELNEPRAAERFWEGMREIAAAATRHQDYELYAAIVTVGRAALSQGIELVPSGGLFLRCPVCSAVPGQRCINLPGHLLGDSQLHSERAVLAERVIRGEVPLPVPL</sequence>
<proteinExistence type="predicted"/>
<accession>A0A7L6B9F3</accession>
<reference evidence="2 3" key="2">
    <citation type="journal article" date="2021" name="Mar. Drugs">
        <title>A New Micromonospora Strain with Antibiotic Activity Isolated from the Microbiome of a Mid-Atlantic Deep-Sea Sponge.</title>
        <authorList>
            <person name="Back C.R."/>
            <person name="Stennett H.L."/>
            <person name="Williams S.E."/>
            <person name="Wang L."/>
            <person name="Ojeda Gomez J."/>
            <person name="Abdulle O.M."/>
            <person name="Duffy T."/>
            <person name="Neal C."/>
            <person name="Mantell J."/>
            <person name="Jepson M.A."/>
            <person name="Hendry K.R."/>
            <person name="Powell D."/>
            <person name="Stach J.E.M."/>
            <person name="Essex-Lopresti A.E."/>
            <person name="Willis C.L."/>
            <person name="Curnow P."/>
            <person name="Race P.R."/>
        </authorList>
    </citation>
    <scope>NUCLEOTIDE SEQUENCE [LARGE SCALE GENOMIC DNA]</scope>
    <source>
        <strain evidence="2 3">28ISP2-46</strain>
    </source>
</reference>
<reference evidence="3" key="1">
    <citation type="submission" date="2020-07" db="EMBL/GenBank/DDBJ databases">
        <title>A new Micromonospora strain with potent antibiotic activity isolated from the microbiome of a mid-Atlantic deep-sea sponge.</title>
        <authorList>
            <person name="Back C.R."/>
            <person name="Stennett H.L."/>
            <person name="Williams S.E."/>
            <person name="Wang L."/>
            <person name="Ojeda Gomez J."/>
            <person name="Abdulle O.M."/>
            <person name="Duffy T."/>
            <person name="Hendry K.R."/>
            <person name="Powell D."/>
            <person name="Stach J.E."/>
            <person name="Essex-Lopresti A.E."/>
            <person name="Willis C.L."/>
            <person name="Curnow P."/>
            <person name="Race P.R."/>
        </authorList>
    </citation>
    <scope>NUCLEOTIDE SEQUENCE [LARGE SCALE GENOMIC DNA]</scope>
    <source>
        <strain evidence="3">28ISP2-46</strain>
    </source>
</reference>
<name>A0A7L6B9F3_9ACTN</name>
<evidence type="ECO:0000313" key="2">
    <source>
        <dbReference type="EMBL" id="QLQ38582.1"/>
    </source>
</evidence>
<dbReference type="RefSeq" id="WP_181571005.1">
    <property type="nucleotide sequence ID" value="NZ_CP059322.2"/>
</dbReference>
<feature type="domain" description="DNA-binding phage zinc finger" evidence="1">
    <location>
        <begin position="43"/>
        <end position="97"/>
    </location>
</feature>
<dbReference type="KEGG" id="mfeu:H1D33_06985"/>
<evidence type="ECO:0000259" key="1">
    <source>
        <dbReference type="Pfam" id="PF24623"/>
    </source>
</evidence>
<keyword evidence="3" id="KW-1185">Reference proteome</keyword>
<protein>
    <recommendedName>
        <fullName evidence="1">DNA-binding phage zinc finger domain-containing protein</fullName>
    </recommendedName>
</protein>
<organism evidence="2 3">
    <name type="scientific">Micromonospora robiginosa</name>
    <dbReference type="NCBI Taxonomy" id="2749844"/>
    <lineage>
        <taxon>Bacteria</taxon>
        <taxon>Bacillati</taxon>
        <taxon>Actinomycetota</taxon>
        <taxon>Actinomycetes</taxon>
        <taxon>Micromonosporales</taxon>
        <taxon>Micromonosporaceae</taxon>
        <taxon>Micromonospora</taxon>
    </lineage>
</organism>
<dbReference type="Pfam" id="PF24623">
    <property type="entry name" value="Phage_zn_bind_8"/>
    <property type="match status" value="1"/>
</dbReference>
<dbReference type="AlphaFoldDB" id="A0A7L6B9F3"/>
<dbReference type="InterPro" id="IPR056911">
    <property type="entry name" value="Phage_Znf_bind_put"/>
</dbReference>
<dbReference type="EMBL" id="CP059322">
    <property type="protein sequence ID" value="QLQ38582.1"/>
    <property type="molecule type" value="Genomic_DNA"/>
</dbReference>
<dbReference type="Proteomes" id="UP000510844">
    <property type="component" value="Chromosome"/>
</dbReference>
<evidence type="ECO:0000313" key="3">
    <source>
        <dbReference type="Proteomes" id="UP000510844"/>
    </source>
</evidence>